<dbReference type="AlphaFoldDB" id="A0A109W5Y1"/>
<evidence type="ECO:0000256" key="1">
    <source>
        <dbReference type="SAM" id="SignalP"/>
    </source>
</evidence>
<evidence type="ECO:0000259" key="2">
    <source>
        <dbReference type="Pfam" id="PF07007"/>
    </source>
</evidence>
<keyword evidence="4" id="KW-1185">Reference proteome</keyword>
<reference evidence="4" key="1">
    <citation type="submission" date="2016-02" db="EMBL/GenBank/DDBJ databases">
        <authorList>
            <person name="Holder M.E."/>
            <person name="Ajami N.J."/>
            <person name="Petrosino J.F."/>
        </authorList>
    </citation>
    <scope>NUCLEOTIDE SEQUENCE [LARGE SCALE GENOMIC DNA]</scope>
    <source>
        <strain evidence="4">DSM 12838</strain>
    </source>
</reference>
<dbReference type="Gene3D" id="1.20.1270.180">
    <property type="match status" value="1"/>
</dbReference>
<protein>
    <recommendedName>
        <fullName evidence="2">Lysozyme inhibitor LprI-like N-terminal domain-containing protein</fullName>
    </recommendedName>
</protein>
<name>A0A109W5Y1_9BACT</name>
<dbReference type="KEGG" id="doa:AXF15_06885"/>
<keyword evidence="1" id="KW-0732">Signal</keyword>
<organism evidence="3 4">
    <name type="scientific">Desulfomicrobium orale DSM 12838</name>
    <dbReference type="NCBI Taxonomy" id="888061"/>
    <lineage>
        <taxon>Bacteria</taxon>
        <taxon>Pseudomonadati</taxon>
        <taxon>Thermodesulfobacteriota</taxon>
        <taxon>Desulfovibrionia</taxon>
        <taxon>Desulfovibrionales</taxon>
        <taxon>Desulfomicrobiaceae</taxon>
        <taxon>Desulfomicrobium</taxon>
    </lineage>
</organism>
<dbReference type="EMBL" id="CP014230">
    <property type="protein sequence ID" value="AMD92856.1"/>
    <property type="molecule type" value="Genomic_DNA"/>
</dbReference>
<gene>
    <name evidence="3" type="ORF">AXF15_06885</name>
</gene>
<dbReference type="Proteomes" id="UP000063964">
    <property type="component" value="Chromosome"/>
</dbReference>
<accession>A0A109W5Y1</accession>
<sequence>MSSKKLLGRIPVKYALCFLLVLYAAAPAFCGDSGERRFEIADKELNSVYRQLQEQYKSEPEFLAKLKAAQRAWIQFRDAHLEARFPLPDKQAMYGSVYPVCAEEILADLTEARTAQLRFWLEGVEEGDACAGSAVMRSE</sequence>
<feature type="chain" id="PRO_5007141336" description="Lysozyme inhibitor LprI-like N-terminal domain-containing protein" evidence="1">
    <location>
        <begin position="31"/>
        <end position="139"/>
    </location>
</feature>
<dbReference type="InterPro" id="IPR009739">
    <property type="entry name" value="LprI-like_N"/>
</dbReference>
<evidence type="ECO:0000313" key="3">
    <source>
        <dbReference type="EMBL" id="AMD92856.1"/>
    </source>
</evidence>
<dbReference type="Pfam" id="PF07007">
    <property type="entry name" value="LprI"/>
    <property type="match status" value="1"/>
</dbReference>
<proteinExistence type="predicted"/>
<dbReference type="STRING" id="888061.AXF15_06885"/>
<evidence type="ECO:0000313" key="4">
    <source>
        <dbReference type="Proteomes" id="UP000063964"/>
    </source>
</evidence>
<feature type="signal peptide" evidence="1">
    <location>
        <begin position="1"/>
        <end position="30"/>
    </location>
</feature>
<feature type="domain" description="Lysozyme inhibitor LprI-like N-terminal" evidence="2">
    <location>
        <begin position="36"/>
        <end position="117"/>
    </location>
</feature>